<gene>
    <name evidence="2" type="ORF">FH972_010192</name>
</gene>
<organism evidence="2 3">
    <name type="scientific">Carpinus fangiana</name>
    <dbReference type="NCBI Taxonomy" id="176857"/>
    <lineage>
        <taxon>Eukaryota</taxon>
        <taxon>Viridiplantae</taxon>
        <taxon>Streptophyta</taxon>
        <taxon>Embryophyta</taxon>
        <taxon>Tracheophyta</taxon>
        <taxon>Spermatophyta</taxon>
        <taxon>Magnoliopsida</taxon>
        <taxon>eudicotyledons</taxon>
        <taxon>Gunneridae</taxon>
        <taxon>Pentapetalae</taxon>
        <taxon>rosids</taxon>
        <taxon>fabids</taxon>
        <taxon>Fagales</taxon>
        <taxon>Betulaceae</taxon>
        <taxon>Carpinus</taxon>
    </lineage>
</organism>
<dbReference type="AlphaFoldDB" id="A0A660KMI0"/>
<evidence type="ECO:0000256" key="1">
    <source>
        <dbReference type="SAM" id="MobiDB-lite"/>
    </source>
</evidence>
<feature type="compositionally biased region" description="Basic and acidic residues" evidence="1">
    <location>
        <begin position="122"/>
        <end position="138"/>
    </location>
</feature>
<proteinExistence type="predicted"/>
<dbReference type="EMBL" id="CM017324">
    <property type="protein sequence ID" value="KAE8037617.1"/>
    <property type="molecule type" value="Genomic_DNA"/>
</dbReference>
<name>A0A660KMI0_9ROSI</name>
<evidence type="ECO:0000313" key="2">
    <source>
        <dbReference type="EMBL" id="KAE8037617.1"/>
    </source>
</evidence>
<reference evidence="2 3" key="1">
    <citation type="submission" date="2019-06" db="EMBL/GenBank/DDBJ databases">
        <title>A chromosomal-level reference genome of Carpinus fangiana (Coryloideae, Betulaceae).</title>
        <authorList>
            <person name="Yang X."/>
            <person name="Wang Z."/>
            <person name="Zhang L."/>
            <person name="Hao G."/>
            <person name="Liu J."/>
            <person name="Yang Y."/>
        </authorList>
    </citation>
    <scope>NUCLEOTIDE SEQUENCE [LARGE SCALE GENOMIC DNA]</scope>
    <source>
        <strain evidence="2">Cfa_2016G</strain>
        <tissue evidence="2">Leaf</tissue>
    </source>
</reference>
<keyword evidence="3" id="KW-1185">Reference proteome</keyword>
<protein>
    <submittedName>
        <fullName evidence="2">Uncharacterized protein</fullName>
    </submittedName>
</protein>
<accession>A0A660KMI0</accession>
<evidence type="ECO:0000313" key="3">
    <source>
        <dbReference type="Proteomes" id="UP000327013"/>
    </source>
</evidence>
<sequence length="293" mass="31094">MTESAIPIKGLKQSGVNFLANSKRVAARENEKLRSDPEFLEGDLGHHCEPAPRGVALPESSLLGEDLDEALEPDPDAELVEFGVGPIEGRGRDKGLVDISKGVEGDAVLGENGEEGVGRVIDESSGEEAARSRDERGRGTVGALGGDKPALENALGTRDVGDRIRVDVDVVEAGVAVEEALPKGSKMERWENVEGLERETARSNSAISWSSSGSGIGMEGWRGGRNLGARRKRIGRERRREKERTNGVENIESVSGTLRMLLSGASVRGKGRLWGLGSGIVNERGNAGGGIRV</sequence>
<dbReference type="Proteomes" id="UP000327013">
    <property type="component" value="Chromosome 4"/>
</dbReference>
<feature type="region of interest" description="Disordered" evidence="1">
    <location>
        <begin position="122"/>
        <end position="154"/>
    </location>
</feature>